<keyword evidence="4 6" id="KW-0418">Kinase</keyword>
<accession>V5RJU7</accession>
<dbReference type="InterPro" id="IPR006259">
    <property type="entry name" value="Adenyl_kin_sub"/>
</dbReference>
<keyword evidence="6" id="KW-0963">Cytoplasm</keyword>
<dbReference type="FunFam" id="3.40.50.300:FF:000106">
    <property type="entry name" value="Adenylate kinase mitochondrial"/>
    <property type="match status" value="1"/>
</dbReference>
<feature type="binding site" evidence="6">
    <location>
        <position position="151"/>
    </location>
    <ligand>
        <name>Zn(2+)</name>
        <dbReference type="ChEBI" id="CHEBI:29105"/>
        <note>structural</note>
    </ligand>
</feature>
<dbReference type="Pfam" id="PF00406">
    <property type="entry name" value="ADK"/>
    <property type="match status" value="1"/>
</dbReference>
<feature type="binding site" evidence="6">
    <location>
        <position position="169"/>
    </location>
    <ligand>
        <name>AMP</name>
        <dbReference type="ChEBI" id="CHEBI:456215"/>
    </ligand>
</feature>
<feature type="binding site" evidence="6">
    <location>
        <position position="90"/>
    </location>
    <ligand>
        <name>AMP</name>
        <dbReference type="ChEBI" id="CHEBI:456215"/>
    </ligand>
</feature>
<dbReference type="NCBIfam" id="NF011100">
    <property type="entry name" value="PRK14527.1"/>
    <property type="match status" value="1"/>
</dbReference>
<comment type="subunit">
    <text evidence="6 8">Monomer.</text>
</comment>
<dbReference type="NCBIfam" id="NF001381">
    <property type="entry name" value="PRK00279.1-3"/>
    <property type="match status" value="1"/>
</dbReference>
<dbReference type="Proteomes" id="UP000018550">
    <property type="component" value="Chromosome"/>
</dbReference>
<evidence type="ECO:0000256" key="5">
    <source>
        <dbReference type="ARBA" id="ARBA00022840"/>
    </source>
</evidence>
<comment type="subcellular location">
    <subcellularLocation>
        <location evidence="6 8">Cytoplasm</location>
    </subcellularLocation>
</comment>
<dbReference type="EC" id="2.7.4.3" evidence="6 8"/>
<dbReference type="HAMAP" id="MF_00235">
    <property type="entry name" value="Adenylate_kinase_Adk"/>
    <property type="match status" value="1"/>
</dbReference>
<comment type="function">
    <text evidence="6">Catalyzes the reversible transfer of the terminal phosphate group between ATP and AMP. Plays an important role in cellular energy homeostasis and in adenine nucleotide metabolism.</text>
</comment>
<proteinExistence type="inferred from homology"/>
<dbReference type="EMBL" id="CP006682">
    <property type="protein sequence ID" value="AHB36753.1"/>
    <property type="molecule type" value="Genomic_DNA"/>
</dbReference>
<dbReference type="CDD" id="cd01428">
    <property type="entry name" value="ADK"/>
    <property type="match status" value="1"/>
</dbReference>
<dbReference type="SUPFAM" id="SSF52540">
    <property type="entry name" value="P-loop containing nucleoside triphosphate hydrolases"/>
    <property type="match status" value="1"/>
</dbReference>
<dbReference type="Pfam" id="PF05191">
    <property type="entry name" value="ADK_lid"/>
    <property type="match status" value="1"/>
</dbReference>
<keyword evidence="6" id="KW-0862">Zinc</keyword>
<dbReference type="GO" id="GO:0005737">
    <property type="term" value="C:cytoplasm"/>
    <property type="evidence" value="ECO:0007669"/>
    <property type="project" value="UniProtKB-SubCell"/>
</dbReference>
<dbReference type="GO" id="GO:0044209">
    <property type="term" value="P:AMP salvage"/>
    <property type="evidence" value="ECO:0007669"/>
    <property type="project" value="UniProtKB-UniRule"/>
</dbReference>
<evidence type="ECO:0000256" key="3">
    <source>
        <dbReference type="ARBA" id="ARBA00022741"/>
    </source>
</evidence>
<feature type="binding site" evidence="6">
    <location>
        <position position="148"/>
    </location>
    <ligand>
        <name>Zn(2+)</name>
        <dbReference type="ChEBI" id="CHEBI:29105"/>
        <note>structural</note>
    </ligand>
</feature>
<feature type="binding site" evidence="6">
    <location>
        <begin position="57"/>
        <end position="59"/>
    </location>
    <ligand>
        <name>AMP</name>
        <dbReference type="ChEBI" id="CHEBI:456215"/>
    </ligand>
</feature>
<feature type="binding site" evidence="6">
    <location>
        <begin position="134"/>
        <end position="135"/>
    </location>
    <ligand>
        <name>ATP</name>
        <dbReference type="ChEBI" id="CHEBI:30616"/>
    </ligand>
</feature>
<dbReference type="GO" id="GO:0005524">
    <property type="term" value="F:ATP binding"/>
    <property type="evidence" value="ECO:0007669"/>
    <property type="project" value="UniProtKB-UniRule"/>
</dbReference>
<feature type="binding site" evidence="6">
    <location>
        <position position="195"/>
    </location>
    <ligand>
        <name>ATP</name>
        <dbReference type="ChEBI" id="CHEBI:30616"/>
    </ligand>
</feature>
<protein>
    <recommendedName>
        <fullName evidence="6 8">Adenylate kinase</fullName>
        <shortName evidence="6">AK</shortName>
        <ecNumber evidence="6 8">2.7.4.3</ecNumber>
    </recommendedName>
    <alternativeName>
        <fullName evidence="6">ATP-AMP transphosphorylase</fullName>
    </alternativeName>
    <alternativeName>
        <fullName evidence="6">ATP:AMP phosphotransferase</fullName>
    </alternativeName>
    <alternativeName>
        <fullName evidence="6">Adenylate monophosphate kinase</fullName>
    </alternativeName>
</protein>
<dbReference type="KEGG" id="sapi:SAPIS_v1c09080"/>
<feature type="binding site" evidence="6">
    <location>
        <begin position="10"/>
        <end position="15"/>
    </location>
    <ligand>
        <name>ATP</name>
        <dbReference type="ChEBI" id="CHEBI:30616"/>
    </ligand>
</feature>
<evidence type="ECO:0000256" key="8">
    <source>
        <dbReference type="RuleBase" id="RU003331"/>
    </source>
</evidence>
<dbReference type="eggNOG" id="COG0563">
    <property type="taxonomic scope" value="Bacteria"/>
</dbReference>
<evidence type="ECO:0000256" key="1">
    <source>
        <dbReference type="ARBA" id="ARBA00022679"/>
    </source>
</evidence>
<dbReference type="InterPro" id="IPR027417">
    <property type="entry name" value="P-loop_NTPase"/>
</dbReference>
<dbReference type="PROSITE" id="PS00113">
    <property type="entry name" value="ADENYLATE_KINASE"/>
    <property type="match status" value="1"/>
</dbReference>
<evidence type="ECO:0000256" key="7">
    <source>
        <dbReference type="RuleBase" id="RU003330"/>
    </source>
</evidence>
<feature type="binding site" evidence="6">
    <location>
        <position position="31"/>
    </location>
    <ligand>
        <name>AMP</name>
        <dbReference type="ChEBI" id="CHEBI:456215"/>
    </ligand>
</feature>
<evidence type="ECO:0000313" key="10">
    <source>
        <dbReference type="EMBL" id="AHB36753.1"/>
    </source>
</evidence>
<dbReference type="PATRIC" id="fig|1276258.3.peg.930"/>
<name>V5RJU7_SPIAP</name>
<feature type="binding site" evidence="6">
    <location>
        <position position="125"/>
    </location>
    <ligand>
        <name>ATP</name>
        <dbReference type="ChEBI" id="CHEBI:30616"/>
    </ligand>
</feature>
<dbReference type="HOGENOM" id="CLU_032354_1_2_14"/>
<keyword evidence="1 6" id="KW-0808">Transferase</keyword>
<keyword evidence="2 6" id="KW-0545">Nucleotide biosynthesis</keyword>
<evidence type="ECO:0000313" key="11">
    <source>
        <dbReference type="Proteomes" id="UP000018550"/>
    </source>
</evidence>
<evidence type="ECO:0000256" key="6">
    <source>
        <dbReference type="HAMAP-Rule" id="MF_00235"/>
    </source>
</evidence>
<dbReference type="GO" id="GO:0004017">
    <property type="term" value="F:AMP kinase activity"/>
    <property type="evidence" value="ECO:0007669"/>
    <property type="project" value="UniProtKB-UniRule"/>
</dbReference>
<feature type="binding site" evidence="6">
    <location>
        <position position="131"/>
    </location>
    <ligand>
        <name>Zn(2+)</name>
        <dbReference type="ChEBI" id="CHEBI:29105"/>
        <note>structural</note>
    </ligand>
</feature>
<dbReference type="InterPro" id="IPR007862">
    <property type="entry name" value="Adenylate_kinase_lid-dom"/>
</dbReference>
<dbReference type="NCBIfam" id="TIGR01351">
    <property type="entry name" value="adk"/>
    <property type="match status" value="1"/>
</dbReference>
<evidence type="ECO:0000256" key="2">
    <source>
        <dbReference type="ARBA" id="ARBA00022727"/>
    </source>
</evidence>
<sequence length="211" mass="23792">MNIILLGAPGSGKGTQSELLCEKNGFTQLSTGDLFRKNINNNTNLGIEAKKYMNEGQLVPDLVTNAMVKDYLKSKHQKLIFDGFPRTIDQAHALDEMLAELDSSIEKVIYIEVDESILMDRLTGRRVCEVCKRSFHIKNRKPKIEGICDYDSGKLITRPDDSQDKIKVRLDAYQKETAPLVEFYAEKLISVNSSNLSPQEVYNQIASELGF</sequence>
<comment type="catalytic activity">
    <reaction evidence="6 8">
        <text>AMP + ATP = 2 ADP</text>
        <dbReference type="Rhea" id="RHEA:12973"/>
        <dbReference type="ChEBI" id="CHEBI:30616"/>
        <dbReference type="ChEBI" id="CHEBI:456215"/>
        <dbReference type="ChEBI" id="CHEBI:456216"/>
        <dbReference type="EC" id="2.7.4.3"/>
    </reaction>
</comment>
<keyword evidence="3 6" id="KW-0547">Nucleotide-binding</keyword>
<feature type="binding site" evidence="6">
    <location>
        <position position="36"/>
    </location>
    <ligand>
        <name>AMP</name>
        <dbReference type="ChEBI" id="CHEBI:456215"/>
    </ligand>
</feature>
<dbReference type="PRINTS" id="PR00094">
    <property type="entry name" value="ADENYLTKNASE"/>
</dbReference>
<gene>
    <name evidence="6 10" type="primary">adk</name>
    <name evidence="10" type="ORF">SAPIS_v1c09080</name>
</gene>
<keyword evidence="11" id="KW-1185">Reference proteome</keyword>
<dbReference type="Gene3D" id="3.40.50.300">
    <property type="entry name" value="P-loop containing nucleotide triphosphate hydrolases"/>
    <property type="match status" value="1"/>
</dbReference>
<feature type="region of interest" description="LID" evidence="6">
    <location>
        <begin position="124"/>
        <end position="161"/>
    </location>
</feature>
<dbReference type="InterPro" id="IPR033690">
    <property type="entry name" value="Adenylat_kinase_CS"/>
</dbReference>
<keyword evidence="5 6" id="KW-0067">ATP-binding</keyword>
<comment type="domain">
    <text evidence="6">Consists of three domains, a large central CORE domain and two small peripheral domains, NMPbind and LID, which undergo movements during catalysis. The LID domain closes over the site of phosphoryl transfer upon ATP binding. Assembling and dissambling the active center during each catalytic cycle provides an effective means to prevent ATP hydrolysis. Some bacteria have evolved a zinc-coordinating structure that stabilizes the LID domain.</text>
</comment>
<dbReference type="RefSeq" id="WP_023790149.1">
    <property type="nucleotide sequence ID" value="NC_022998.1"/>
</dbReference>
<dbReference type="InterPro" id="IPR000850">
    <property type="entry name" value="Adenylat/UMP-CMP_kin"/>
</dbReference>
<comment type="similarity">
    <text evidence="6 7">Belongs to the adenylate kinase family.</text>
</comment>
<feature type="binding site" evidence="6">
    <location>
        <position position="128"/>
    </location>
    <ligand>
        <name>Zn(2+)</name>
        <dbReference type="ChEBI" id="CHEBI:29105"/>
        <note>structural</note>
    </ligand>
</feature>
<reference evidence="10 11" key="1">
    <citation type="journal article" date="2014" name="Genome Announc.">
        <title>Complete Genome Sequence of Spiroplasma apis B31T (ATCC 33834), a Bacterium Associated with May Disease of Honeybees (Apis mellifera).</title>
        <authorList>
            <person name="Ku C."/>
            <person name="Lo W.S."/>
            <person name="Chen L.L."/>
            <person name="Kuo C.H."/>
        </authorList>
    </citation>
    <scope>NUCLEOTIDE SEQUENCE [LARGE SCALE GENOMIC DNA]</scope>
    <source>
        <strain evidence="10">B31</strain>
    </source>
</reference>
<feature type="domain" description="Adenylate kinase active site lid" evidence="9">
    <location>
        <begin position="125"/>
        <end position="160"/>
    </location>
</feature>
<dbReference type="OrthoDB" id="9805030at2"/>
<feature type="binding site" evidence="6">
    <location>
        <begin position="83"/>
        <end position="86"/>
    </location>
    <ligand>
        <name>AMP</name>
        <dbReference type="ChEBI" id="CHEBI:456215"/>
    </ligand>
</feature>
<evidence type="ECO:0000256" key="4">
    <source>
        <dbReference type="ARBA" id="ARBA00022777"/>
    </source>
</evidence>
<dbReference type="STRING" id="1276258.SAPIS_v1c09080"/>
<dbReference type="AlphaFoldDB" id="V5RJU7"/>
<feature type="region of interest" description="NMP" evidence="6">
    <location>
        <begin position="30"/>
        <end position="59"/>
    </location>
</feature>
<comment type="pathway">
    <text evidence="6">Purine metabolism; AMP biosynthesis via salvage pathway; AMP from ADP: step 1/1.</text>
</comment>
<feature type="binding site" evidence="6">
    <location>
        <position position="158"/>
    </location>
    <ligand>
        <name>AMP</name>
        <dbReference type="ChEBI" id="CHEBI:456215"/>
    </ligand>
</feature>
<organism evidence="10 11">
    <name type="scientific">Spiroplasma apis B31</name>
    <dbReference type="NCBI Taxonomy" id="1276258"/>
    <lineage>
        <taxon>Bacteria</taxon>
        <taxon>Bacillati</taxon>
        <taxon>Mycoplasmatota</taxon>
        <taxon>Mollicutes</taxon>
        <taxon>Entomoplasmatales</taxon>
        <taxon>Spiroplasmataceae</taxon>
        <taxon>Spiroplasma</taxon>
    </lineage>
</organism>
<dbReference type="UniPathway" id="UPA00588">
    <property type="reaction ID" value="UER00649"/>
</dbReference>
<evidence type="ECO:0000259" key="9">
    <source>
        <dbReference type="Pfam" id="PF05191"/>
    </source>
</evidence>
<keyword evidence="6" id="KW-0479">Metal-binding</keyword>
<dbReference type="GO" id="GO:0008270">
    <property type="term" value="F:zinc ion binding"/>
    <property type="evidence" value="ECO:0007669"/>
    <property type="project" value="UniProtKB-UniRule"/>
</dbReference>
<dbReference type="PANTHER" id="PTHR23359">
    <property type="entry name" value="NUCLEOTIDE KINASE"/>
    <property type="match status" value="1"/>
</dbReference>